<comment type="caution">
    <text evidence="2">The sequence shown here is derived from an EMBL/GenBank/DDBJ whole genome shotgun (WGS) entry which is preliminary data.</text>
</comment>
<keyword evidence="3" id="KW-1185">Reference proteome</keyword>
<gene>
    <name evidence="2" type="ORF">Vqi01_16990</name>
</gene>
<reference evidence="2 3" key="1">
    <citation type="submission" date="2021-01" db="EMBL/GenBank/DDBJ databases">
        <title>Whole genome shotgun sequence of Verrucosispora qiuiae NBRC 106684.</title>
        <authorList>
            <person name="Komaki H."/>
            <person name="Tamura T."/>
        </authorList>
    </citation>
    <scope>NUCLEOTIDE SEQUENCE [LARGE SCALE GENOMIC DNA]</scope>
    <source>
        <strain evidence="2 3">NBRC 106684</strain>
    </source>
</reference>
<protein>
    <recommendedName>
        <fullName evidence="1">ATPase AAA-type core domain-containing protein</fullName>
    </recommendedName>
</protein>
<proteinExistence type="predicted"/>
<accession>A0ABQ4J8U8</accession>
<sequence length="440" mass="48787">MLIRFEASNYRSISRGIELSMVAVDREREAARDYPHIGESLLTLAAVYGPNASGKSNVVSALAWLRDAVEDSHRFWEDEIPLEPFVLGAGAAGSSEFVLDATVDGVRFEYVVELDRERILYEGLFHYPAKKRRRIFEREGVELKLQRGLGGLSGTRELLTERTLVLSVARRFDEPLVSDFAGQLLRFQVLGQVPGRADAGNFSPDGRRRLRTVAFGGSNTHSWFDGPDVDQPSLLSPADDEEAGWSTLSRRQRALALLRLADLGIEDVVIDEQKVVYPGSGQAMTQRRLRLVHRFGESSMPLDFIAESEGTRTWFGLIGPVLTALQAGSVVIFDELDASLHPTLSAELLRIFRSPVTNPNGAQLIFTSHDTSLLNHLNRDEVWFTEKGLDGATRLGALADFGSERVRKSQNLEKAYLHGRFGALPFVDQAELLRALGLIG</sequence>
<evidence type="ECO:0000313" key="3">
    <source>
        <dbReference type="Proteomes" id="UP000653076"/>
    </source>
</evidence>
<dbReference type="InterPro" id="IPR027417">
    <property type="entry name" value="P-loop_NTPase"/>
</dbReference>
<evidence type="ECO:0000259" key="1">
    <source>
        <dbReference type="Pfam" id="PF13304"/>
    </source>
</evidence>
<dbReference type="RefSeq" id="WP_204034070.1">
    <property type="nucleotide sequence ID" value="NZ_BOPC01000022.1"/>
</dbReference>
<feature type="domain" description="ATPase AAA-type core" evidence="1">
    <location>
        <begin position="218"/>
        <end position="375"/>
    </location>
</feature>
<evidence type="ECO:0000313" key="2">
    <source>
        <dbReference type="EMBL" id="GIJ26537.1"/>
    </source>
</evidence>
<dbReference type="PANTHER" id="PTHR40396">
    <property type="entry name" value="ATPASE-LIKE PROTEIN"/>
    <property type="match status" value="1"/>
</dbReference>
<dbReference type="InterPro" id="IPR003959">
    <property type="entry name" value="ATPase_AAA_core"/>
</dbReference>
<dbReference type="Gene3D" id="3.40.50.300">
    <property type="entry name" value="P-loop containing nucleotide triphosphate hydrolases"/>
    <property type="match status" value="1"/>
</dbReference>
<feature type="domain" description="ATPase AAA-type core" evidence="1">
    <location>
        <begin position="44"/>
        <end position="142"/>
    </location>
</feature>
<dbReference type="Proteomes" id="UP000653076">
    <property type="component" value="Unassembled WGS sequence"/>
</dbReference>
<organism evidence="2 3">
    <name type="scientific">Micromonospora qiuiae</name>
    <dbReference type="NCBI Taxonomy" id="502268"/>
    <lineage>
        <taxon>Bacteria</taxon>
        <taxon>Bacillati</taxon>
        <taxon>Actinomycetota</taxon>
        <taxon>Actinomycetes</taxon>
        <taxon>Micromonosporales</taxon>
        <taxon>Micromonosporaceae</taxon>
        <taxon>Micromonospora</taxon>
    </lineage>
</organism>
<dbReference type="EMBL" id="BOPC01000022">
    <property type="protein sequence ID" value="GIJ26537.1"/>
    <property type="molecule type" value="Genomic_DNA"/>
</dbReference>
<name>A0ABQ4J8U8_9ACTN</name>
<dbReference type="PANTHER" id="PTHR40396:SF1">
    <property type="entry name" value="ATPASE AAA-TYPE CORE DOMAIN-CONTAINING PROTEIN"/>
    <property type="match status" value="1"/>
</dbReference>
<dbReference type="Pfam" id="PF13304">
    <property type="entry name" value="AAA_21"/>
    <property type="match status" value="2"/>
</dbReference>
<dbReference type="SUPFAM" id="SSF52540">
    <property type="entry name" value="P-loop containing nucleoside triphosphate hydrolases"/>
    <property type="match status" value="1"/>
</dbReference>